<dbReference type="AlphaFoldDB" id="B0DF56"/>
<feature type="region of interest" description="Disordered" evidence="1">
    <location>
        <begin position="72"/>
        <end position="91"/>
    </location>
</feature>
<feature type="compositionally biased region" description="Low complexity" evidence="1">
    <location>
        <begin position="73"/>
        <end position="85"/>
    </location>
</feature>
<dbReference type="EMBL" id="DS547107">
    <property type="protein sequence ID" value="EDR06797.1"/>
    <property type="molecule type" value="Genomic_DNA"/>
</dbReference>
<dbReference type="GeneID" id="6078339"/>
<protein>
    <submittedName>
        <fullName evidence="2">Predicted protein</fullName>
    </submittedName>
</protein>
<sequence>MFRKQSSRSAAHPLPIHHRAVSNAYPHVLALPHHPDTQSALNDFASTLVDKRLIVHYGIIVNLPNVATACPHPLKSTSSPSLAKPSSPPPIGLTNAMLSKVVGTRVVRDFSALQPPTLPKPRSRAV</sequence>
<evidence type="ECO:0000313" key="2">
    <source>
        <dbReference type="EMBL" id="EDR06797.1"/>
    </source>
</evidence>
<name>B0DF56_LACBS</name>
<gene>
    <name evidence="2" type="ORF">LACBIDRAFT_299678</name>
</gene>
<dbReference type="KEGG" id="lbc:LACBIDRAFT_299678"/>
<keyword evidence="3" id="KW-1185">Reference proteome</keyword>
<dbReference type="InParanoid" id="B0DF56"/>
<accession>B0DF56</accession>
<evidence type="ECO:0000313" key="3">
    <source>
        <dbReference type="Proteomes" id="UP000001194"/>
    </source>
</evidence>
<reference evidence="2 3" key="1">
    <citation type="journal article" date="2008" name="Nature">
        <title>The genome of Laccaria bicolor provides insights into mycorrhizal symbiosis.</title>
        <authorList>
            <person name="Martin F."/>
            <person name="Aerts A."/>
            <person name="Ahren D."/>
            <person name="Brun A."/>
            <person name="Danchin E.G.J."/>
            <person name="Duchaussoy F."/>
            <person name="Gibon J."/>
            <person name="Kohler A."/>
            <person name="Lindquist E."/>
            <person name="Pereda V."/>
            <person name="Salamov A."/>
            <person name="Shapiro H.J."/>
            <person name="Wuyts J."/>
            <person name="Blaudez D."/>
            <person name="Buee M."/>
            <person name="Brokstein P."/>
            <person name="Canbaeck B."/>
            <person name="Cohen D."/>
            <person name="Courty P.E."/>
            <person name="Coutinho P.M."/>
            <person name="Delaruelle C."/>
            <person name="Detter J.C."/>
            <person name="Deveau A."/>
            <person name="DiFazio S."/>
            <person name="Duplessis S."/>
            <person name="Fraissinet-Tachet L."/>
            <person name="Lucic E."/>
            <person name="Frey-Klett P."/>
            <person name="Fourrey C."/>
            <person name="Feussner I."/>
            <person name="Gay G."/>
            <person name="Grimwood J."/>
            <person name="Hoegger P.J."/>
            <person name="Jain P."/>
            <person name="Kilaru S."/>
            <person name="Labbe J."/>
            <person name="Lin Y.C."/>
            <person name="Legue V."/>
            <person name="Le Tacon F."/>
            <person name="Marmeisse R."/>
            <person name="Melayah D."/>
            <person name="Montanini B."/>
            <person name="Muratet M."/>
            <person name="Nehls U."/>
            <person name="Niculita-Hirzel H."/>
            <person name="Oudot-Le Secq M.P."/>
            <person name="Peter M."/>
            <person name="Quesneville H."/>
            <person name="Rajashekar B."/>
            <person name="Reich M."/>
            <person name="Rouhier N."/>
            <person name="Schmutz J."/>
            <person name="Yin T."/>
            <person name="Chalot M."/>
            <person name="Henrissat B."/>
            <person name="Kuees U."/>
            <person name="Lucas S."/>
            <person name="Van de Peer Y."/>
            <person name="Podila G.K."/>
            <person name="Polle A."/>
            <person name="Pukkila P.J."/>
            <person name="Richardson P.M."/>
            <person name="Rouze P."/>
            <person name="Sanders I.R."/>
            <person name="Stajich J.E."/>
            <person name="Tunlid A."/>
            <person name="Tuskan G."/>
            <person name="Grigoriev I.V."/>
        </authorList>
    </citation>
    <scope>NUCLEOTIDE SEQUENCE [LARGE SCALE GENOMIC DNA]</scope>
    <source>
        <strain evidence="3">S238N-H82 / ATCC MYA-4686</strain>
    </source>
</reference>
<dbReference type="RefSeq" id="XP_001882644.1">
    <property type="nucleotide sequence ID" value="XM_001882609.1"/>
</dbReference>
<evidence type="ECO:0000256" key="1">
    <source>
        <dbReference type="SAM" id="MobiDB-lite"/>
    </source>
</evidence>
<dbReference type="Proteomes" id="UP000001194">
    <property type="component" value="Unassembled WGS sequence"/>
</dbReference>
<proteinExistence type="predicted"/>
<organism evidence="3">
    <name type="scientific">Laccaria bicolor (strain S238N-H82 / ATCC MYA-4686)</name>
    <name type="common">Bicoloured deceiver</name>
    <name type="synonym">Laccaria laccata var. bicolor</name>
    <dbReference type="NCBI Taxonomy" id="486041"/>
    <lineage>
        <taxon>Eukaryota</taxon>
        <taxon>Fungi</taxon>
        <taxon>Dikarya</taxon>
        <taxon>Basidiomycota</taxon>
        <taxon>Agaricomycotina</taxon>
        <taxon>Agaricomycetes</taxon>
        <taxon>Agaricomycetidae</taxon>
        <taxon>Agaricales</taxon>
        <taxon>Agaricineae</taxon>
        <taxon>Hydnangiaceae</taxon>
        <taxon>Laccaria</taxon>
    </lineage>
</organism>
<dbReference type="HOGENOM" id="CLU_1981953_0_0_1"/>